<reference evidence="3" key="1">
    <citation type="journal article" date="2020" name="Nat. Commun.">
        <title>Large-scale genome sequencing of mycorrhizal fungi provides insights into the early evolution of symbiotic traits.</title>
        <authorList>
            <person name="Miyauchi S."/>
            <person name="Kiss E."/>
            <person name="Kuo A."/>
            <person name="Drula E."/>
            <person name="Kohler A."/>
            <person name="Sanchez-Garcia M."/>
            <person name="Morin E."/>
            <person name="Andreopoulos B."/>
            <person name="Barry K.W."/>
            <person name="Bonito G."/>
            <person name="Buee M."/>
            <person name="Carver A."/>
            <person name="Chen C."/>
            <person name="Cichocki N."/>
            <person name="Clum A."/>
            <person name="Culley D."/>
            <person name="Crous P.W."/>
            <person name="Fauchery L."/>
            <person name="Girlanda M."/>
            <person name="Hayes R.D."/>
            <person name="Keri Z."/>
            <person name="LaButti K."/>
            <person name="Lipzen A."/>
            <person name="Lombard V."/>
            <person name="Magnuson J."/>
            <person name="Maillard F."/>
            <person name="Murat C."/>
            <person name="Nolan M."/>
            <person name="Ohm R.A."/>
            <person name="Pangilinan J."/>
            <person name="Pereira M.F."/>
            <person name="Perotto S."/>
            <person name="Peter M."/>
            <person name="Pfister S."/>
            <person name="Riley R."/>
            <person name="Sitrit Y."/>
            <person name="Stielow J.B."/>
            <person name="Szollosi G."/>
            <person name="Zifcakova L."/>
            <person name="Stursova M."/>
            <person name="Spatafora J.W."/>
            <person name="Tedersoo L."/>
            <person name="Vaario L.M."/>
            <person name="Yamada A."/>
            <person name="Yan M."/>
            <person name="Wang P."/>
            <person name="Xu J."/>
            <person name="Bruns T."/>
            <person name="Baldrian P."/>
            <person name="Vilgalys R."/>
            <person name="Dunand C."/>
            <person name="Henrissat B."/>
            <person name="Grigoriev I.V."/>
            <person name="Hibbett D."/>
            <person name="Nagy L.G."/>
            <person name="Martin F.M."/>
        </authorList>
    </citation>
    <scope>NUCLEOTIDE SEQUENCE</scope>
    <source>
        <strain evidence="3">UH-Tt-Lm1</strain>
    </source>
</reference>
<feature type="region of interest" description="Disordered" evidence="1">
    <location>
        <begin position="1128"/>
        <end position="1238"/>
    </location>
</feature>
<name>A0A9P6HPD2_9AGAM</name>
<dbReference type="EMBL" id="WIUZ02000003">
    <property type="protein sequence ID" value="KAF9789143.1"/>
    <property type="molecule type" value="Genomic_DNA"/>
</dbReference>
<dbReference type="InterPro" id="IPR041078">
    <property type="entry name" value="Plavaka"/>
</dbReference>
<proteinExistence type="predicted"/>
<evidence type="ECO:0000313" key="2">
    <source>
        <dbReference type="EMBL" id="KAF9789143.1"/>
    </source>
</evidence>
<evidence type="ECO:0000313" key="4">
    <source>
        <dbReference type="Proteomes" id="UP000736335"/>
    </source>
</evidence>
<evidence type="ECO:0000256" key="1">
    <source>
        <dbReference type="SAM" id="MobiDB-lite"/>
    </source>
</evidence>
<feature type="compositionally biased region" description="Basic and acidic residues" evidence="1">
    <location>
        <begin position="1214"/>
        <end position="1225"/>
    </location>
</feature>
<feature type="compositionally biased region" description="Acidic residues" evidence="1">
    <location>
        <begin position="1162"/>
        <end position="1203"/>
    </location>
</feature>
<dbReference type="Proteomes" id="UP000736335">
    <property type="component" value="Unassembled WGS sequence"/>
</dbReference>
<feature type="region of interest" description="Disordered" evidence="1">
    <location>
        <begin position="843"/>
        <end position="864"/>
    </location>
</feature>
<feature type="compositionally biased region" description="Pro residues" evidence="1">
    <location>
        <begin position="1724"/>
        <end position="1733"/>
    </location>
</feature>
<feature type="region of interest" description="Disordered" evidence="1">
    <location>
        <begin position="1606"/>
        <end position="1826"/>
    </location>
</feature>
<organism evidence="3 4">
    <name type="scientific">Thelephora terrestris</name>
    <dbReference type="NCBI Taxonomy" id="56493"/>
    <lineage>
        <taxon>Eukaryota</taxon>
        <taxon>Fungi</taxon>
        <taxon>Dikarya</taxon>
        <taxon>Basidiomycota</taxon>
        <taxon>Agaricomycotina</taxon>
        <taxon>Agaricomycetes</taxon>
        <taxon>Thelephorales</taxon>
        <taxon>Thelephoraceae</taxon>
        <taxon>Thelephora</taxon>
    </lineage>
</organism>
<feature type="region of interest" description="Disordered" evidence="1">
    <location>
        <begin position="1"/>
        <end position="50"/>
    </location>
</feature>
<dbReference type="Pfam" id="PF20414">
    <property type="entry name" value="DUF6698"/>
    <property type="match status" value="1"/>
</dbReference>
<keyword evidence="4" id="KW-1185">Reference proteome</keyword>
<dbReference type="InterPro" id="IPR046521">
    <property type="entry name" value="DUF6698"/>
</dbReference>
<feature type="compositionally biased region" description="Basic residues" evidence="1">
    <location>
        <begin position="1807"/>
        <end position="1826"/>
    </location>
</feature>
<feature type="compositionally biased region" description="Basic residues" evidence="1">
    <location>
        <begin position="28"/>
        <end position="37"/>
    </location>
</feature>
<feature type="compositionally biased region" description="Polar residues" evidence="1">
    <location>
        <begin position="1643"/>
        <end position="1668"/>
    </location>
</feature>
<evidence type="ECO:0000313" key="3">
    <source>
        <dbReference type="EMBL" id="KAF9791990.1"/>
    </source>
</evidence>
<protein>
    <submittedName>
        <fullName evidence="3">Uncharacterized protein</fullName>
    </submittedName>
</protein>
<comment type="caution">
    <text evidence="3">The sequence shown here is derived from an EMBL/GenBank/DDBJ whole genome shotgun (WGS) entry which is preliminary data.</text>
</comment>
<dbReference type="OrthoDB" id="2687259at2759"/>
<gene>
    <name evidence="3" type="ORF">BJ322DRAFT_1148997</name>
    <name evidence="2" type="ORF">BJ322DRAFT_1176896</name>
</gene>
<reference evidence="3" key="2">
    <citation type="submission" date="2020-11" db="EMBL/GenBank/DDBJ databases">
        <authorList>
            <consortium name="DOE Joint Genome Institute"/>
            <person name="Kuo A."/>
            <person name="Miyauchi S."/>
            <person name="Kiss E."/>
            <person name="Drula E."/>
            <person name="Kohler A."/>
            <person name="Sanchez-Garcia M."/>
            <person name="Andreopoulos B."/>
            <person name="Barry K.W."/>
            <person name="Bonito G."/>
            <person name="Buee M."/>
            <person name="Carver A."/>
            <person name="Chen C."/>
            <person name="Cichocki N."/>
            <person name="Clum A."/>
            <person name="Culley D."/>
            <person name="Crous P.W."/>
            <person name="Fauchery L."/>
            <person name="Girlanda M."/>
            <person name="Hayes R."/>
            <person name="Keri Z."/>
            <person name="Labutti K."/>
            <person name="Lipzen A."/>
            <person name="Lombard V."/>
            <person name="Magnuson J."/>
            <person name="Maillard F."/>
            <person name="Morin E."/>
            <person name="Murat C."/>
            <person name="Nolan M."/>
            <person name="Ohm R."/>
            <person name="Pangilinan J."/>
            <person name="Pereira M."/>
            <person name="Perotto S."/>
            <person name="Peter M."/>
            <person name="Riley R."/>
            <person name="Sitrit Y."/>
            <person name="Stielow B."/>
            <person name="Szollosi G."/>
            <person name="Zifcakova L."/>
            <person name="Stursova M."/>
            <person name="Spatafora J.W."/>
            <person name="Tedersoo L."/>
            <person name="Vaario L.-M."/>
            <person name="Yamada A."/>
            <person name="Yan M."/>
            <person name="Wang P."/>
            <person name="Xu J."/>
            <person name="Bruns T."/>
            <person name="Baldrian P."/>
            <person name="Vilgalys R."/>
            <person name="Henrissat B."/>
            <person name="Grigoriev I.V."/>
            <person name="Hibbett D."/>
            <person name="Nagy L.G."/>
            <person name="Martin F.M."/>
        </authorList>
    </citation>
    <scope>NUCLEOTIDE SEQUENCE</scope>
    <source>
        <strain evidence="3">UH-Tt-Lm1</strain>
    </source>
</reference>
<sequence>MVSFDSCECGWKSQKKDVSSSSRAAVSHMKRCPLRKQKATESSTLSKRGISDSETIGVEDVLLEPPQKIPRLLPFEPPLEGMDIEAPMSPIRSISPEPELPQRRPTRIRRFPQLWRDFEATSYTPVVTVGQVNEEAFEQRTASPVAQDLTVLATPDMSRPSPQRSQLNRFRVCRVSATSLPVGINRTNPGTETHTPIRHPFKNDSVFELVKTLQLSPSSKTAPGMNSVANLILSGKMKVEEIEGFNATTELRRLDKFAAESPIAGGPWKTGSVKIKMPCARANNPKSFTEAEAPEFEVTGVRYRSLVDLIISKIRDPSTSGSFVHTPFTEWWCPPGSTTPVRVYGEAHSSNVAAKLFEKIKGIPPPANDPQIENVIVLLMLGSDETHLANFGTASLWPLYMFFGNMSKYDTCKPSEFAACHLAYLPKLPDDFADAYIKEFGVPPPPEVVTHCRRELYHAVIQLILRGEFAKAYEEGILIKFPDGITRRVFPRFYCYTADYPEKVLIATIKNMGRCPCPRCKVKLADVQHLGKAADSQTRADTREYTSKLVRDVKKARKAVFAGFKVTGSRIEKILGDGSQIPINNGFTSCLPDINVYALLTVDLLHEVELGVWKALFTHIIRILSTHSSRSVSELDARFRQVAPFGKDGIRRFANNASQMKKLAAHHFEDLLQCTLPVLDGLLPAPHNEEVLDLVFVMGCWHAYAKLRLHTEQTLASFERLTTDLGILLRHFSSVTCGAFQTTELPRERAARIRRATNTPGSGASGGGPKHMGFNLHTYKLHALGDYPQTIREFGTTDNYTTQRVELEHRTSKVVYPRINKHDPERDIGRLHRRQEVLQYLDKNYSGDPAPKGRQPDSGERFKMSEDSSNYINLTTFTATFRDTTPDPAKKDFLKKLKNYILRWTSWLHEGITSYDHFTDEDRCHVKIASNTLYRHKTLQLTYTTYDMHEGQDKLNQRRYQDVMVLSDDEDHPYLYGRVLDFFHAKVTNGAPNTILNEEAIGMLPMVWIRWFKLDRPQGSPGFNSLRYPSVSFYKSEEPDAFGFIHPDEIVRAVHLIPSFKYGRTEGYLEGPSEGRPETDDKDWKHFSVNILADRDMFMRFRGGGVGHMYMRQIEPWLDATGWGTTWPSLKARDPDPDGEPLTDNGDSSGPTIPGCILCGPEDNENSADEESGEDVDMSELEDEDGEDPEQPEEDDKDGEDGEENRASSGPTHENTRSWDRDGRDLPMTQSTSETPAICLTEKEKKTYETSASYLAVTAIYPLSSLSFMLMRWQRGDLEGITLEVPSEEEGLDDNGEPIVRYESEEEYESRIQKIEAYYLSLGVDVLFKRHPKLEQYLRETFDDKLVARISNVAKNQRAPLVGIAIPASLPKEDRGLGNNVTARFLIPRQHLEAFEKDPDSIIAHFKHGDPGWTLMAEEWPTFLYDEQAGWNENNIKNGLFRGHVLARVALRVFRNHTAAQADLAKTGAQFDSDAKYRGPRDFLTRGAITSVTPQMIAYAAVQTYVGLSSMPQWGAKDGTFNLTHFYHLIVDTLSDETDQWVIQTMDWWRKKLFGNGVKDPSTGTGKRLQITTKTTYRLMRKQKQQEAGEGDEQECQDEALSYTFPRWTQRSTPRVAGGQSQNDGNGGEENRESSGNTGGSAGDNQSSQQDLAGVGDNSSGQEQQTSPAPALSTEAGSRIGTQTSPPLPLTPPETFPGTRGERSPTPPPQRLEPPESGVILPNNQPPDVPPEPLGCADSLPDSSNDQRQGGGTQNAPRPQKRPHPGPADEHGPEPLEGMSTNCRRSGRKQARLVETEEAVPEPPKAAKGRSRTTRKAGKNTARNKG</sequence>
<accession>A0A9P6HPD2</accession>
<dbReference type="Pfam" id="PF18759">
    <property type="entry name" value="Plavaka"/>
    <property type="match status" value="1"/>
</dbReference>
<feature type="compositionally biased region" description="Polar residues" evidence="1">
    <location>
        <begin position="1607"/>
        <end position="1624"/>
    </location>
</feature>
<dbReference type="EMBL" id="WIUZ02000001">
    <property type="protein sequence ID" value="KAF9791990.1"/>
    <property type="molecule type" value="Genomic_DNA"/>
</dbReference>
<feature type="compositionally biased region" description="Pro residues" evidence="1">
    <location>
        <begin position="1686"/>
        <end position="1695"/>
    </location>
</feature>
<feature type="compositionally biased region" description="Basic and acidic residues" evidence="1">
    <location>
        <begin position="854"/>
        <end position="864"/>
    </location>
</feature>